<keyword evidence="1" id="KW-0732">Signal</keyword>
<evidence type="ECO:0000313" key="2">
    <source>
        <dbReference type="EMBL" id="RYM33788.1"/>
    </source>
</evidence>
<dbReference type="OrthoDB" id="1201225at2"/>
<dbReference type="Proteomes" id="UP000293952">
    <property type="component" value="Unassembled WGS sequence"/>
</dbReference>
<proteinExistence type="predicted"/>
<gene>
    <name evidence="2" type="ORF">ERX46_07410</name>
</gene>
<feature type="chain" id="PRO_5020274046" description="Carboxypeptidase regulatory-like domain-containing protein" evidence="1">
    <location>
        <begin position="31"/>
        <end position="109"/>
    </location>
</feature>
<dbReference type="AlphaFoldDB" id="A0A4Q4KL90"/>
<keyword evidence="3" id="KW-1185">Reference proteome</keyword>
<evidence type="ECO:0008006" key="4">
    <source>
        <dbReference type="Google" id="ProtNLM"/>
    </source>
</evidence>
<reference evidence="2 3" key="1">
    <citation type="submission" date="2019-02" db="EMBL/GenBank/DDBJ databases">
        <title>Genome sequence of the sea-ice species Brumimicrobium glaciale.</title>
        <authorList>
            <person name="Bowman J.P."/>
        </authorList>
    </citation>
    <scope>NUCLEOTIDE SEQUENCE [LARGE SCALE GENOMIC DNA]</scope>
    <source>
        <strain evidence="2 3">IC156</strain>
    </source>
</reference>
<accession>A0A4Q4KL90</accession>
<feature type="signal peptide" evidence="1">
    <location>
        <begin position="1"/>
        <end position="30"/>
    </location>
</feature>
<protein>
    <recommendedName>
        <fullName evidence="4">Carboxypeptidase regulatory-like domain-containing protein</fullName>
    </recommendedName>
</protein>
<sequence length="109" mass="11931">MNLRKKLILKICFSAAVLFLFISCECSRSANGKVLDEETLLPIDSVLVKALTVLYGEVLSDSTGNYFLGSEMTGAVGGCPDLEVSYSKKGYQSRIVVNPDKSVIYLKKE</sequence>
<evidence type="ECO:0000256" key="1">
    <source>
        <dbReference type="SAM" id="SignalP"/>
    </source>
</evidence>
<name>A0A4Q4KL90_9FLAO</name>
<dbReference type="EMBL" id="SETE01000003">
    <property type="protein sequence ID" value="RYM33788.1"/>
    <property type="molecule type" value="Genomic_DNA"/>
</dbReference>
<dbReference type="RefSeq" id="WP_130093229.1">
    <property type="nucleotide sequence ID" value="NZ_SETE01000003.1"/>
</dbReference>
<comment type="caution">
    <text evidence="2">The sequence shown here is derived from an EMBL/GenBank/DDBJ whole genome shotgun (WGS) entry which is preliminary data.</text>
</comment>
<organism evidence="2 3">
    <name type="scientific">Brumimicrobium glaciale</name>
    <dbReference type="NCBI Taxonomy" id="200475"/>
    <lineage>
        <taxon>Bacteria</taxon>
        <taxon>Pseudomonadati</taxon>
        <taxon>Bacteroidota</taxon>
        <taxon>Flavobacteriia</taxon>
        <taxon>Flavobacteriales</taxon>
        <taxon>Crocinitomicaceae</taxon>
        <taxon>Brumimicrobium</taxon>
    </lineage>
</organism>
<evidence type="ECO:0000313" key="3">
    <source>
        <dbReference type="Proteomes" id="UP000293952"/>
    </source>
</evidence>
<dbReference type="PROSITE" id="PS51257">
    <property type="entry name" value="PROKAR_LIPOPROTEIN"/>
    <property type="match status" value="1"/>
</dbReference>